<dbReference type="PANTHER" id="PTHR23048">
    <property type="entry name" value="MYOSIN LIGHT CHAIN 1, 3"/>
    <property type="match status" value="1"/>
</dbReference>
<name>A0A177B9P8_9BILA</name>
<dbReference type="SMART" id="SM00054">
    <property type="entry name" value="EFh"/>
    <property type="match status" value="3"/>
</dbReference>
<accession>A0A177B9P8</accession>
<dbReference type="GO" id="GO:0016460">
    <property type="term" value="C:myosin II complex"/>
    <property type="evidence" value="ECO:0007669"/>
    <property type="project" value="TreeGrafter"/>
</dbReference>
<feature type="domain" description="EF-hand" evidence="3">
    <location>
        <begin position="10"/>
        <end position="45"/>
    </location>
</feature>
<evidence type="ECO:0000256" key="1">
    <source>
        <dbReference type="ARBA" id="ARBA00022737"/>
    </source>
</evidence>
<dbReference type="Gene3D" id="1.10.238.10">
    <property type="entry name" value="EF-hand"/>
    <property type="match status" value="2"/>
</dbReference>
<protein>
    <recommendedName>
        <fullName evidence="3">EF-hand domain-containing protein</fullName>
    </recommendedName>
</protein>
<evidence type="ECO:0000313" key="4">
    <source>
        <dbReference type="EMBL" id="OAF71029.1"/>
    </source>
</evidence>
<dbReference type="InterPro" id="IPR002048">
    <property type="entry name" value="EF_hand_dom"/>
</dbReference>
<dbReference type="OrthoDB" id="26525at2759"/>
<dbReference type="PROSITE" id="PS50222">
    <property type="entry name" value="EF_HAND_2"/>
    <property type="match status" value="3"/>
</dbReference>
<comment type="caution">
    <text evidence="4">The sequence shown here is derived from an EMBL/GenBank/DDBJ whole genome shotgun (WGS) entry which is preliminary data.</text>
</comment>
<sequence>MINAIDNDEERIAILTEAFNLFDKDKKGYIHCEQLGKLLRCVGQNLNDIEFAYYKENFCLTDTDNLQLTAFLEIMTLRRKTSTNDESLTEAFRIFDVKRTGYIANKDLRDVLTTMGEILSEEEISELIQEADTDSDGFIDYEDFISKLMKI</sequence>
<organism evidence="4 5">
    <name type="scientific">Intoshia linei</name>
    <dbReference type="NCBI Taxonomy" id="1819745"/>
    <lineage>
        <taxon>Eukaryota</taxon>
        <taxon>Metazoa</taxon>
        <taxon>Spiralia</taxon>
        <taxon>Lophotrochozoa</taxon>
        <taxon>Mesozoa</taxon>
        <taxon>Orthonectida</taxon>
        <taxon>Rhopaluridae</taxon>
        <taxon>Intoshia</taxon>
    </lineage>
</organism>
<dbReference type="Proteomes" id="UP000078046">
    <property type="component" value="Unassembled WGS sequence"/>
</dbReference>
<dbReference type="InterPro" id="IPR011992">
    <property type="entry name" value="EF-hand-dom_pair"/>
</dbReference>
<dbReference type="SUPFAM" id="SSF47473">
    <property type="entry name" value="EF-hand"/>
    <property type="match status" value="1"/>
</dbReference>
<dbReference type="Pfam" id="PF13499">
    <property type="entry name" value="EF-hand_7"/>
    <property type="match status" value="1"/>
</dbReference>
<feature type="domain" description="EF-hand" evidence="3">
    <location>
        <begin position="83"/>
        <end position="118"/>
    </location>
</feature>
<feature type="domain" description="EF-hand" evidence="3">
    <location>
        <begin position="119"/>
        <end position="151"/>
    </location>
</feature>
<evidence type="ECO:0000256" key="2">
    <source>
        <dbReference type="ARBA" id="ARBA00022837"/>
    </source>
</evidence>
<dbReference type="EMBL" id="LWCA01000087">
    <property type="protein sequence ID" value="OAF71029.1"/>
    <property type="molecule type" value="Genomic_DNA"/>
</dbReference>
<evidence type="ECO:0000259" key="3">
    <source>
        <dbReference type="PROSITE" id="PS50222"/>
    </source>
</evidence>
<dbReference type="Pfam" id="PF13405">
    <property type="entry name" value="EF-hand_6"/>
    <property type="match status" value="1"/>
</dbReference>
<reference evidence="4 5" key="1">
    <citation type="submission" date="2016-04" db="EMBL/GenBank/DDBJ databases">
        <title>The genome of Intoshia linei affirms orthonectids as highly simplified spiralians.</title>
        <authorList>
            <person name="Mikhailov K.V."/>
            <person name="Slusarev G.S."/>
            <person name="Nikitin M.A."/>
            <person name="Logacheva M.D."/>
            <person name="Penin A."/>
            <person name="Aleoshin V."/>
            <person name="Panchin Y.V."/>
        </authorList>
    </citation>
    <scope>NUCLEOTIDE SEQUENCE [LARGE SCALE GENOMIC DNA]</scope>
    <source>
        <strain evidence="4">Intl2013</strain>
        <tissue evidence="4">Whole animal</tissue>
    </source>
</reference>
<proteinExistence type="predicted"/>
<dbReference type="FunFam" id="1.10.238.10:FF:000001">
    <property type="entry name" value="Calmodulin 1"/>
    <property type="match status" value="1"/>
</dbReference>
<dbReference type="InterPro" id="IPR050230">
    <property type="entry name" value="CALM/Myosin/TropC-like"/>
</dbReference>
<dbReference type="InterPro" id="IPR018247">
    <property type="entry name" value="EF_Hand_1_Ca_BS"/>
</dbReference>
<evidence type="ECO:0000313" key="5">
    <source>
        <dbReference type="Proteomes" id="UP000078046"/>
    </source>
</evidence>
<keyword evidence="5" id="KW-1185">Reference proteome</keyword>
<dbReference type="PANTHER" id="PTHR23048:SF0">
    <property type="entry name" value="CALMODULIN LIKE 3"/>
    <property type="match status" value="1"/>
</dbReference>
<keyword evidence="1" id="KW-0677">Repeat</keyword>
<keyword evidence="2" id="KW-0106">Calcium</keyword>
<gene>
    <name evidence="4" type="ORF">A3Q56_01203</name>
</gene>
<dbReference type="GO" id="GO:0005509">
    <property type="term" value="F:calcium ion binding"/>
    <property type="evidence" value="ECO:0007669"/>
    <property type="project" value="InterPro"/>
</dbReference>
<dbReference type="PROSITE" id="PS00018">
    <property type="entry name" value="EF_HAND_1"/>
    <property type="match status" value="1"/>
</dbReference>
<dbReference type="AlphaFoldDB" id="A0A177B9P8"/>